<accession>A0ABT3GGE0</accession>
<name>A0ABT3GGE0_9BACT</name>
<dbReference type="EMBL" id="JAPDDT010000003">
    <property type="protein sequence ID" value="MCW1922676.1"/>
    <property type="molecule type" value="Genomic_DNA"/>
</dbReference>
<keyword evidence="2" id="KW-1185">Reference proteome</keyword>
<reference evidence="1 2" key="1">
    <citation type="submission" date="2022-10" db="EMBL/GenBank/DDBJ databases">
        <title>Luteolibacter arcticus strain CCTCC AB 2014275, whole genome shotgun sequencing project.</title>
        <authorList>
            <person name="Zhao G."/>
            <person name="Shen L."/>
        </authorList>
    </citation>
    <scope>NUCLEOTIDE SEQUENCE [LARGE SCALE GENOMIC DNA]</scope>
    <source>
        <strain evidence="1 2">CCTCC AB 2014275</strain>
    </source>
</reference>
<evidence type="ECO:0000313" key="1">
    <source>
        <dbReference type="EMBL" id="MCW1922676.1"/>
    </source>
</evidence>
<organism evidence="1 2">
    <name type="scientific">Luteolibacter arcticus</name>
    <dbReference type="NCBI Taxonomy" id="1581411"/>
    <lineage>
        <taxon>Bacteria</taxon>
        <taxon>Pseudomonadati</taxon>
        <taxon>Verrucomicrobiota</taxon>
        <taxon>Verrucomicrobiia</taxon>
        <taxon>Verrucomicrobiales</taxon>
        <taxon>Verrucomicrobiaceae</taxon>
        <taxon>Luteolibacter</taxon>
    </lineage>
</organism>
<dbReference type="Proteomes" id="UP001320876">
    <property type="component" value="Unassembled WGS sequence"/>
</dbReference>
<protein>
    <submittedName>
        <fullName evidence="1">Uncharacterized protein</fullName>
    </submittedName>
</protein>
<evidence type="ECO:0000313" key="2">
    <source>
        <dbReference type="Proteomes" id="UP001320876"/>
    </source>
</evidence>
<comment type="caution">
    <text evidence="1">The sequence shown here is derived from an EMBL/GenBank/DDBJ whole genome shotgun (WGS) entry which is preliminary data.</text>
</comment>
<gene>
    <name evidence="1" type="ORF">OKA05_08925</name>
</gene>
<proteinExistence type="predicted"/>
<sequence>MHRRASNIVLLTLGYEVTGDDHGGQNRSLELAVRFGIAFFSTTTYLDETTNQERRNLKPDS</sequence>